<proteinExistence type="inferred from homology"/>
<reference evidence="3" key="1">
    <citation type="journal article" date="2014" name="Science">
        <title>Ancient hybridizations among the ancestral genomes of bread wheat.</title>
        <authorList>
            <consortium name="International Wheat Genome Sequencing Consortium,"/>
            <person name="Marcussen T."/>
            <person name="Sandve S.R."/>
            <person name="Heier L."/>
            <person name="Spannagl M."/>
            <person name="Pfeifer M."/>
            <person name="Jakobsen K.S."/>
            <person name="Wulff B.B."/>
            <person name="Steuernagel B."/>
            <person name="Mayer K.F."/>
            <person name="Olsen O.A."/>
        </authorList>
    </citation>
    <scope>NUCLEOTIDE SEQUENCE [LARGE SCALE GENOMIC DNA]</scope>
    <source>
        <strain evidence="3">cv. AL8/78</strain>
    </source>
</reference>
<protein>
    <submittedName>
        <fullName evidence="2">Uncharacterized protein</fullName>
    </submittedName>
</protein>
<sequence length="117" mass="13642">MNSYSAGSHVMEYGDMTFKDEKLYLYQGFNPANTNITNKLFLQAPKAAINQRDADLLFLWRRVCFSVMKSFSWFANLFNTNCSNRLLFQKDDLPELISLLSIDLSFLLHFPLCKRLN</sequence>
<dbReference type="EnsemblPlants" id="AET6Gv20623300.1">
    <property type="protein sequence ID" value="AET6Gv20623300.1"/>
    <property type="gene ID" value="AET6Gv20623300"/>
</dbReference>
<dbReference type="GO" id="GO:0004197">
    <property type="term" value="F:cysteine-type endopeptidase activity"/>
    <property type="evidence" value="ECO:0007669"/>
    <property type="project" value="TreeGrafter"/>
</dbReference>
<dbReference type="Gramene" id="AET6Gv20623300.1">
    <property type="protein sequence ID" value="AET6Gv20623300.1"/>
    <property type="gene ID" value="AET6Gv20623300"/>
</dbReference>
<accession>A0A453P661</accession>
<reference evidence="3" key="2">
    <citation type="journal article" date="2017" name="Nat. Plants">
        <title>The Aegilops tauschii genome reveals multiple impacts of transposons.</title>
        <authorList>
            <person name="Zhao G."/>
            <person name="Zou C."/>
            <person name="Li K."/>
            <person name="Wang K."/>
            <person name="Li T."/>
            <person name="Gao L."/>
            <person name="Zhang X."/>
            <person name="Wang H."/>
            <person name="Yang Z."/>
            <person name="Liu X."/>
            <person name="Jiang W."/>
            <person name="Mao L."/>
            <person name="Kong X."/>
            <person name="Jiao Y."/>
            <person name="Jia J."/>
        </authorList>
    </citation>
    <scope>NUCLEOTIDE SEQUENCE [LARGE SCALE GENOMIC DNA]</scope>
    <source>
        <strain evidence="3">cv. AL8/78</strain>
    </source>
</reference>
<dbReference type="InterPro" id="IPR001096">
    <property type="entry name" value="Peptidase_C13"/>
</dbReference>
<comment type="similarity">
    <text evidence="1">Belongs to the peptidase C13 family.</text>
</comment>
<reference evidence="2" key="5">
    <citation type="journal article" date="2021" name="G3 (Bethesda)">
        <title>Aegilops tauschii genome assembly Aet v5.0 features greater sequence contiguity and improved annotation.</title>
        <authorList>
            <person name="Wang L."/>
            <person name="Zhu T."/>
            <person name="Rodriguez J.C."/>
            <person name="Deal K.R."/>
            <person name="Dubcovsky J."/>
            <person name="McGuire P.E."/>
            <person name="Lux T."/>
            <person name="Spannagl M."/>
            <person name="Mayer K.F.X."/>
            <person name="Baldrich P."/>
            <person name="Meyers B.C."/>
            <person name="Huo N."/>
            <person name="Gu Y.Q."/>
            <person name="Zhou H."/>
            <person name="Devos K.M."/>
            <person name="Bennetzen J.L."/>
            <person name="Unver T."/>
            <person name="Budak H."/>
            <person name="Gulick P.J."/>
            <person name="Galiba G."/>
            <person name="Kalapos B."/>
            <person name="Nelson D.R."/>
            <person name="Li P."/>
            <person name="You F.M."/>
            <person name="Luo M.C."/>
            <person name="Dvorak J."/>
        </authorList>
    </citation>
    <scope>NUCLEOTIDE SEQUENCE [LARGE SCALE GENOMIC DNA]</scope>
    <source>
        <strain evidence="2">cv. AL8/78</strain>
    </source>
</reference>
<evidence type="ECO:0000313" key="3">
    <source>
        <dbReference type="Proteomes" id="UP000015105"/>
    </source>
</evidence>
<dbReference type="EnsemblPlants" id="AET6Gv20623300.4">
    <property type="protein sequence ID" value="AET6Gv20623300.4"/>
    <property type="gene ID" value="AET6Gv20623300"/>
</dbReference>
<dbReference type="EnsemblPlants" id="AET6Gv20623300.3">
    <property type="protein sequence ID" value="AET6Gv20623300.3"/>
    <property type="gene ID" value="AET6Gv20623300"/>
</dbReference>
<dbReference type="Gramene" id="AET6Gv20623300.4">
    <property type="protein sequence ID" value="AET6Gv20623300.4"/>
    <property type="gene ID" value="AET6Gv20623300"/>
</dbReference>
<keyword evidence="3" id="KW-1185">Reference proteome</keyword>
<reference evidence="2" key="3">
    <citation type="journal article" date="2017" name="Nature">
        <title>Genome sequence of the progenitor of the wheat D genome Aegilops tauschii.</title>
        <authorList>
            <person name="Luo M.C."/>
            <person name="Gu Y.Q."/>
            <person name="Puiu D."/>
            <person name="Wang H."/>
            <person name="Twardziok S.O."/>
            <person name="Deal K.R."/>
            <person name="Huo N."/>
            <person name="Zhu T."/>
            <person name="Wang L."/>
            <person name="Wang Y."/>
            <person name="McGuire P.E."/>
            <person name="Liu S."/>
            <person name="Long H."/>
            <person name="Ramasamy R.K."/>
            <person name="Rodriguez J.C."/>
            <person name="Van S.L."/>
            <person name="Yuan L."/>
            <person name="Wang Z."/>
            <person name="Xia Z."/>
            <person name="Xiao L."/>
            <person name="Anderson O.D."/>
            <person name="Ouyang S."/>
            <person name="Liang Y."/>
            <person name="Zimin A.V."/>
            <person name="Pertea G."/>
            <person name="Qi P."/>
            <person name="Bennetzen J.L."/>
            <person name="Dai X."/>
            <person name="Dawson M.W."/>
            <person name="Muller H.G."/>
            <person name="Kugler K."/>
            <person name="Rivarola-Duarte L."/>
            <person name="Spannagl M."/>
            <person name="Mayer K.F.X."/>
            <person name="Lu F.H."/>
            <person name="Bevan M.W."/>
            <person name="Leroy P."/>
            <person name="Li P."/>
            <person name="You F.M."/>
            <person name="Sun Q."/>
            <person name="Liu Z."/>
            <person name="Lyons E."/>
            <person name="Wicker T."/>
            <person name="Salzberg S.L."/>
            <person name="Devos K.M."/>
            <person name="Dvorak J."/>
        </authorList>
    </citation>
    <scope>NUCLEOTIDE SEQUENCE [LARGE SCALE GENOMIC DNA]</scope>
    <source>
        <strain evidence="2">cv. AL8/78</strain>
    </source>
</reference>
<dbReference type="Gramene" id="AET6Gv20623300.3">
    <property type="protein sequence ID" value="AET6Gv20623300.3"/>
    <property type="gene ID" value="AET6Gv20623300"/>
</dbReference>
<dbReference type="GO" id="GO:0005773">
    <property type="term" value="C:vacuole"/>
    <property type="evidence" value="ECO:0007669"/>
    <property type="project" value="GOC"/>
</dbReference>
<reference evidence="2" key="4">
    <citation type="submission" date="2019-03" db="UniProtKB">
        <authorList>
            <consortium name="EnsemblPlants"/>
        </authorList>
    </citation>
    <scope>IDENTIFICATION</scope>
</reference>
<dbReference type="PANTHER" id="PTHR12000:SF42">
    <property type="entry name" value="LEGUMAIN"/>
    <property type="match status" value="1"/>
</dbReference>
<dbReference type="PANTHER" id="PTHR12000">
    <property type="entry name" value="HEMOGLOBINASE FAMILY MEMBER"/>
    <property type="match status" value="1"/>
</dbReference>
<name>A0A453P661_AEGTS</name>
<organism evidence="2 3">
    <name type="scientific">Aegilops tauschii subsp. strangulata</name>
    <name type="common">Goatgrass</name>
    <dbReference type="NCBI Taxonomy" id="200361"/>
    <lineage>
        <taxon>Eukaryota</taxon>
        <taxon>Viridiplantae</taxon>
        <taxon>Streptophyta</taxon>
        <taxon>Embryophyta</taxon>
        <taxon>Tracheophyta</taxon>
        <taxon>Spermatophyta</taxon>
        <taxon>Magnoliopsida</taxon>
        <taxon>Liliopsida</taxon>
        <taxon>Poales</taxon>
        <taxon>Poaceae</taxon>
        <taxon>BOP clade</taxon>
        <taxon>Pooideae</taxon>
        <taxon>Triticodae</taxon>
        <taxon>Triticeae</taxon>
        <taxon>Triticinae</taxon>
        <taxon>Aegilops</taxon>
    </lineage>
</organism>
<dbReference type="Proteomes" id="UP000015105">
    <property type="component" value="Chromosome 6D"/>
</dbReference>
<evidence type="ECO:0000313" key="2">
    <source>
        <dbReference type="EnsemblPlants" id="AET6Gv20623300.1"/>
    </source>
</evidence>
<dbReference type="GO" id="GO:0051603">
    <property type="term" value="P:proteolysis involved in protein catabolic process"/>
    <property type="evidence" value="ECO:0007669"/>
    <property type="project" value="TreeGrafter"/>
</dbReference>
<evidence type="ECO:0000256" key="1">
    <source>
        <dbReference type="ARBA" id="ARBA00009941"/>
    </source>
</evidence>
<dbReference type="AlphaFoldDB" id="A0A453P661"/>
<dbReference type="GO" id="GO:0006624">
    <property type="term" value="P:vacuolar protein processing"/>
    <property type="evidence" value="ECO:0007669"/>
    <property type="project" value="TreeGrafter"/>
</dbReference>